<name>A0A0F9C4I1_9ZZZZ</name>
<accession>A0A0F9C4I1</accession>
<reference evidence="1" key="1">
    <citation type="journal article" date="2015" name="Nature">
        <title>Complex archaea that bridge the gap between prokaryotes and eukaryotes.</title>
        <authorList>
            <person name="Spang A."/>
            <person name="Saw J.H."/>
            <person name="Jorgensen S.L."/>
            <person name="Zaremba-Niedzwiedzka K."/>
            <person name="Martijn J."/>
            <person name="Lind A.E."/>
            <person name="van Eijk R."/>
            <person name="Schleper C."/>
            <person name="Guy L."/>
            <person name="Ettema T.J."/>
        </authorList>
    </citation>
    <scope>NUCLEOTIDE SEQUENCE</scope>
</reference>
<organism evidence="1">
    <name type="scientific">marine sediment metagenome</name>
    <dbReference type="NCBI Taxonomy" id="412755"/>
    <lineage>
        <taxon>unclassified sequences</taxon>
        <taxon>metagenomes</taxon>
        <taxon>ecological metagenomes</taxon>
    </lineage>
</organism>
<gene>
    <name evidence="1" type="ORF">LCGC14_2367990</name>
</gene>
<protein>
    <submittedName>
        <fullName evidence="1">Uncharacterized protein</fullName>
    </submittedName>
</protein>
<evidence type="ECO:0000313" key="1">
    <source>
        <dbReference type="EMBL" id="KKL39762.1"/>
    </source>
</evidence>
<proteinExistence type="predicted"/>
<dbReference type="AlphaFoldDB" id="A0A0F9C4I1"/>
<dbReference type="EMBL" id="LAZR01034844">
    <property type="protein sequence ID" value="KKL39762.1"/>
    <property type="molecule type" value="Genomic_DNA"/>
</dbReference>
<sequence>MKKIILGIIIGIFLVALVTALTISNINKTITFTKEQSDALSKMNLNNYEVIDYQLETEEVERCLEKESPT</sequence>
<feature type="non-terminal residue" evidence="1">
    <location>
        <position position="70"/>
    </location>
</feature>
<comment type="caution">
    <text evidence="1">The sequence shown here is derived from an EMBL/GenBank/DDBJ whole genome shotgun (WGS) entry which is preliminary data.</text>
</comment>